<evidence type="ECO:0000256" key="3">
    <source>
        <dbReference type="ARBA" id="ARBA00022827"/>
    </source>
</evidence>
<dbReference type="SUPFAM" id="SSF51905">
    <property type="entry name" value="FAD/NAD(P)-binding domain"/>
    <property type="match status" value="1"/>
</dbReference>
<dbReference type="Proteomes" id="UP000054725">
    <property type="component" value="Unassembled WGS sequence"/>
</dbReference>
<name>A0A0W0WLN8_9GAMM</name>
<dbReference type="PRINTS" id="PR00420">
    <property type="entry name" value="RNGMNOXGNASE"/>
</dbReference>
<dbReference type="EMBL" id="LNYO01000024">
    <property type="protein sequence ID" value="KTD33231.1"/>
    <property type="molecule type" value="Genomic_DNA"/>
</dbReference>
<evidence type="ECO:0000256" key="2">
    <source>
        <dbReference type="ARBA" id="ARBA00022630"/>
    </source>
</evidence>
<dbReference type="PANTHER" id="PTHR43004:SF19">
    <property type="entry name" value="BINDING MONOOXYGENASE, PUTATIVE (JCVI)-RELATED"/>
    <property type="match status" value="1"/>
</dbReference>
<gene>
    <name evidence="5" type="ORF">Lnau_2879</name>
</gene>
<dbReference type="PATRIC" id="fig|45070.6.peg.3035"/>
<keyword evidence="2" id="KW-0285">Flavoprotein</keyword>
<evidence type="ECO:0000259" key="4">
    <source>
        <dbReference type="Pfam" id="PF01494"/>
    </source>
</evidence>
<comment type="caution">
    <text evidence="5">The sequence shown here is derived from an EMBL/GenBank/DDBJ whole genome shotgun (WGS) entry which is preliminary data.</text>
</comment>
<dbReference type="GO" id="GO:0018677">
    <property type="term" value="F:pentachlorophenol monooxygenase activity"/>
    <property type="evidence" value="ECO:0007669"/>
    <property type="project" value="UniProtKB-EC"/>
</dbReference>
<protein>
    <submittedName>
        <fullName evidence="5">FAD monooxygenase, PheA/TfdB family</fullName>
        <ecNumber evidence="5">1.14.13.50</ecNumber>
    </submittedName>
</protein>
<dbReference type="GO" id="GO:0071949">
    <property type="term" value="F:FAD binding"/>
    <property type="evidence" value="ECO:0007669"/>
    <property type="project" value="InterPro"/>
</dbReference>
<dbReference type="Pfam" id="PF01494">
    <property type="entry name" value="FAD_binding_3"/>
    <property type="match status" value="1"/>
</dbReference>
<organism evidence="5 6">
    <name type="scientific">Legionella nautarum</name>
    <dbReference type="NCBI Taxonomy" id="45070"/>
    <lineage>
        <taxon>Bacteria</taxon>
        <taxon>Pseudomonadati</taxon>
        <taxon>Pseudomonadota</taxon>
        <taxon>Gammaproteobacteria</taxon>
        <taxon>Legionellales</taxon>
        <taxon>Legionellaceae</taxon>
        <taxon>Legionella</taxon>
    </lineage>
</organism>
<dbReference type="PANTHER" id="PTHR43004">
    <property type="entry name" value="TRK SYSTEM POTASSIUM UPTAKE PROTEIN"/>
    <property type="match status" value="1"/>
</dbReference>
<comment type="cofactor">
    <cofactor evidence="1">
        <name>FAD</name>
        <dbReference type="ChEBI" id="CHEBI:57692"/>
    </cofactor>
</comment>
<dbReference type="InterPro" id="IPR050641">
    <property type="entry name" value="RIFMO-like"/>
</dbReference>
<dbReference type="AlphaFoldDB" id="A0A0W0WLN8"/>
<keyword evidence="6" id="KW-1185">Reference proteome</keyword>
<dbReference type="InterPro" id="IPR002938">
    <property type="entry name" value="FAD-bd"/>
</dbReference>
<dbReference type="EC" id="1.14.13.50" evidence="5"/>
<dbReference type="RefSeq" id="WP_058505839.1">
    <property type="nucleotide sequence ID" value="NZ_CAAAIF010000003.1"/>
</dbReference>
<dbReference type="InterPro" id="IPR036188">
    <property type="entry name" value="FAD/NAD-bd_sf"/>
</dbReference>
<dbReference type="STRING" id="45070.Lnau_2879"/>
<keyword evidence="5" id="KW-0560">Oxidoreductase</keyword>
<keyword evidence="5" id="KW-0503">Monooxygenase</keyword>
<evidence type="ECO:0000256" key="1">
    <source>
        <dbReference type="ARBA" id="ARBA00001974"/>
    </source>
</evidence>
<dbReference type="Gene3D" id="3.50.50.60">
    <property type="entry name" value="FAD/NAD(P)-binding domain"/>
    <property type="match status" value="1"/>
</dbReference>
<feature type="domain" description="FAD-binding" evidence="4">
    <location>
        <begin position="3"/>
        <end position="350"/>
    </location>
</feature>
<keyword evidence="3" id="KW-0274">FAD</keyword>
<proteinExistence type="predicted"/>
<sequence>MNYEVIIVGGGPVGAALAIELGMLGISTAVLEKYDEPLLLPRSQLLNPRSMEFSRRWGIKQQLLNKRLLSSKQALKVIWCSGLAGKMYSLVDITKNIDADVTAENYQTLALWLTEEVLRERILDFKNVEFIKQTEVIDIVQDENKVTVTVKNKGDNQYHLTANYLVGCDGARSITRTKMGLKSENYLPEQTALSILFHSQDIKEKISLPPASVYFNLTTGKTAGIGCVDYENGLWYCHVLRPGKQSLNDIDLSAVLDQTAGFEFKKEIKQAHFWMMRAEIAENFRQGRVFLAGDAAHASPPTGGHGLNTGLADAVNLGWKLAAVLRHQAGETMLASYDLERRPIAIRNLKAAIKNAEDALRVRKIYPPETHADDFAKENTRIARQHAVSPGIALGYFYLNSPIIMQTTEHDYQDNPFVYQPKALPGYFAPHCRVGKNRNLYDYLSSEHSLLMTEQTNEQDVQPLIEQFAQKKVTLKLLILKDELIKKLYPKPYYLLRPDWHIAWHGDKMPQDVEGFVNQLIGY</sequence>
<dbReference type="Gene3D" id="3.30.9.10">
    <property type="entry name" value="D-Amino Acid Oxidase, subunit A, domain 2"/>
    <property type="match status" value="1"/>
</dbReference>
<reference evidence="5 6" key="1">
    <citation type="submission" date="2015-11" db="EMBL/GenBank/DDBJ databases">
        <title>Genomic analysis of 38 Legionella species identifies large and diverse effector repertoires.</title>
        <authorList>
            <person name="Burstein D."/>
            <person name="Amaro F."/>
            <person name="Zusman T."/>
            <person name="Lifshitz Z."/>
            <person name="Cohen O."/>
            <person name="Gilbert J.A."/>
            <person name="Pupko T."/>
            <person name="Shuman H.A."/>
            <person name="Segal G."/>
        </authorList>
    </citation>
    <scope>NUCLEOTIDE SEQUENCE [LARGE SCALE GENOMIC DNA]</scope>
    <source>
        <strain evidence="5 6">ATCC 49506</strain>
    </source>
</reference>
<dbReference type="Pfam" id="PF21274">
    <property type="entry name" value="Rng_hyd_C"/>
    <property type="match status" value="1"/>
</dbReference>
<dbReference type="Gene3D" id="3.40.30.120">
    <property type="match status" value="1"/>
</dbReference>
<accession>A0A0W0WLN8</accession>
<dbReference type="OrthoDB" id="8672648at2"/>
<evidence type="ECO:0000313" key="6">
    <source>
        <dbReference type="Proteomes" id="UP000054725"/>
    </source>
</evidence>
<evidence type="ECO:0000313" key="5">
    <source>
        <dbReference type="EMBL" id="KTD33231.1"/>
    </source>
</evidence>